<dbReference type="Proteomes" id="UP000030686">
    <property type="component" value="Unassembled WGS sequence"/>
</dbReference>
<keyword evidence="2" id="KW-1185">Reference proteome</keyword>
<reference evidence="1" key="1">
    <citation type="journal article" date="2014" name="Nat. Commun.">
        <title>Multiple recent horizontal transfers of a large genomic region in cheese making fungi.</title>
        <authorList>
            <person name="Cheeseman K."/>
            <person name="Ropars J."/>
            <person name="Renault P."/>
            <person name="Dupont J."/>
            <person name="Gouzy J."/>
            <person name="Branca A."/>
            <person name="Abraham A.L."/>
            <person name="Ceppi M."/>
            <person name="Conseiller E."/>
            <person name="Debuchy R."/>
            <person name="Malagnac F."/>
            <person name="Goarin A."/>
            <person name="Silar P."/>
            <person name="Lacoste S."/>
            <person name="Sallet E."/>
            <person name="Bensimon A."/>
            <person name="Giraud T."/>
            <person name="Brygoo Y."/>
        </authorList>
    </citation>
    <scope>NUCLEOTIDE SEQUENCE [LARGE SCALE GENOMIC DNA]</scope>
    <source>
        <strain evidence="1">FM164</strain>
    </source>
</reference>
<dbReference type="EMBL" id="HG792015">
    <property type="protein sequence ID" value="CDM26410.1"/>
    <property type="molecule type" value="Genomic_DNA"/>
</dbReference>
<proteinExistence type="predicted"/>
<accession>W6PRB0</accession>
<organism evidence="1 2">
    <name type="scientific">Penicillium roqueforti (strain FM164)</name>
    <dbReference type="NCBI Taxonomy" id="1365484"/>
    <lineage>
        <taxon>Eukaryota</taxon>
        <taxon>Fungi</taxon>
        <taxon>Dikarya</taxon>
        <taxon>Ascomycota</taxon>
        <taxon>Pezizomycotina</taxon>
        <taxon>Eurotiomycetes</taxon>
        <taxon>Eurotiomycetidae</taxon>
        <taxon>Eurotiales</taxon>
        <taxon>Aspergillaceae</taxon>
        <taxon>Penicillium</taxon>
    </lineage>
</organism>
<name>W6PRB0_PENRF</name>
<protein>
    <submittedName>
        <fullName evidence="1">Genomic scaffold, ProqFM164S01</fullName>
    </submittedName>
</protein>
<gene>
    <name evidence="1" type="ORF">PROQFM164_S01g000219</name>
</gene>
<sequence length="78" mass="8847">MENHLGKYRIASVRHDKSHPTIVTSHAFSHRAMPFSIRDVTSSEGQMTHLKRILYVGSRLEAQAPIFKPMVHHSASLI</sequence>
<dbReference type="AlphaFoldDB" id="W6PRB0"/>
<evidence type="ECO:0000313" key="1">
    <source>
        <dbReference type="EMBL" id="CDM26410.1"/>
    </source>
</evidence>
<evidence type="ECO:0000313" key="2">
    <source>
        <dbReference type="Proteomes" id="UP000030686"/>
    </source>
</evidence>